<name>A0ACB6ZGW9_THEGA</name>
<accession>A0ACB6ZGW9</accession>
<protein>
    <submittedName>
        <fullName evidence="1">Fatty acid hydroxylase</fullName>
    </submittedName>
</protein>
<proteinExistence type="predicted"/>
<keyword evidence="2" id="KW-1185">Reference proteome</keyword>
<dbReference type="Proteomes" id="UP000886501">
    <property type="component" value="Unassembled WGS sequence"/>
</dbReference>
<sequence length="332" mass="39079">MDFVLEVADHFVLDNLYAKLVPAAAFLPPPTINGTVWEHSAWQQLVSCLPHPPFQYEVYRNYPEQFSSPVSAWPRNYIPRQCLSLIVTTLVGVHLLYFLFSTFSYYFVFDHEMMKHPRFLKNQVRQEIVMSLQSFPLMMLLTLPWFEGEVLGYSKVYSNIDEYGWAWFFLSIPTFLVFTDYCIYWIHRWEHHPLIYKHVHKPHHKWIVPTPFAAYAFHPLDGYLQSLPYHIFPYLFPVQKHLHLILFVGVNVWTVFIHDSDMVTGHWLENIINGPAHHTLHHLYFTVNYGQYFTWADKAGGSYRKPDSSLDPMLEVKGLQAEKETVVPGKSL</sequence>
<organism evidence="1 2">
    <name type="scientific">Thelephora ganbajun</name>
    <name type="common">Ganba fungus</name>
    <dbReference type="NCBI Taxonomy" id="370292"/>
    <lineage>
        <taxon>Eukaryota</taxon>
        <taxon>Fungi</taxon>
        <taxon>Dikarya</taxon>
        <taxon>Basidiomycota</taxon>
        <taxon>Agaricomycotina</taxon>
        <taxon>Agaricomycetes</taxon>
        <taxon>Thelephorales</taxon>
        <taxon>Thelephoraceae</taxon>
        <taxon>Thelephora</taxon>
    </lineage>
</organism>
<comment type="caution">
    <text evidence="1">The sequence shown here is derived from an EMBL/GenBank/DDBJ whole genome shotgun (WGS) entry which is preliminary data.</text>
</comment>
<evidence type="ECO:0000313" key="1">
    <source>
        <dbReference type="EMBL" id="KAF9648787.1"/>
    </source>
</evidence>
<gene>
    <name evidence="1" type="ORF">BDM02DRAFT_3095948</name>
</gene>
<reference evidence="1" key="2">
    <citation type="journal article" date="2020" name="Nat. Commun.">
        <title>Large-scale genome sequencing of mycorrhizal fungi provides insights into the early evolution of symbiotic traits.</title>
        <authorList>
            <person name="Miyauchi S."/>
            <person name="Kiss E."/>
            <person name="Kuo A."/>
            <person name="Drula E."/>
            <person name="Kohler A."/>
            <person name="Sanchez-Garcia M."/>
            <person name="Morin E."/>
            <person name="Andreopoulos B."/>
            <person name="Barry K.W."/>
            <person name="Bonito G."/>
            <person name="Buee M."/>
            <person name="Carver A."/>
            <person name="Chen C."/>
            <person name="Cichocki N."/>
            <person name="Clum A."/>
            <person name="Culley D."/>
            <person name="Crous P.W."/>
            <person name="Fauchery L."/>
            <person name="Girlanda M."/>
            <person name="Hayes R.D."/>
            <person name="Keri Z."/>
            <person name="LaButti K."/>
            <person name="Lipzen A."/>
            <person name="Lombard V."/>
            <person name="Magnuson J."/>
            <person name="Maillard F."/>
            <person name="Murat C."/>
            <person name="Nolan M."/>
            <person name="Ohm R.A."/>
            <person name="Pangilinan J."/>
            <person name="Pereira M.F."/>
            <person name="Perotto S."/>
            <person name="Peter M."/>
            <person name="Pfister S."/>
            <person name="Riley R."/>
            <person name="Sitrit Y."/>
            <person name="Stielow J.B."/>
            <person name="Szollosi G."/>
            <person name="Zifcakova L."/>
            <person name="Stursova M."/>
            <person name="Spatafora J.W."/>
            <person name="Tedersoo L."/>
            <person name="Vaario L.M."/>
            <person name="Yamada A."/>
            <person name="Yan M."/>
            <person name="Wang P."/>
            <person name="Xu J."/>
            <person name="Bruns T."/>
            <person name="Baldrian P."/>
            <person name="Vilgalys R."/>
            <person name="Dunand C."/>
            <person name="Henrissat B."/>
            <person name="Grigoriev I.V."/>
            <person name="Hibbett D."/>
            <person name="Nagy L.G."/>
            <person name="Martin F.M."/>
        </authorList>
    </citation>
    <scope>NUCLEOTIDE SEQUENCE</scope>
    <source>
        <strain evidence="1">P2</strain>
    </source>
</reference>
<reference evidence="1" key="1">
    <citation type="submission" date="2019-10" db="EMBL/GenBank/DDBJ databases">
        <authorList>
            <consortium name="DOE Joint Genome Institute"/>
            <person name="Kuo A."/>
            <person name="Miyauchi S."/>
            <person name="Kiss E."/>
            <person name="Drula E."/>
            <person name="Kohler A."/>
            <person name="Sanchez-Garcia M."/>
            <person name="Andreopoulos B."/>
            <person name="Barry K.W."/>
            <person name="Bonito G."/>
            <person name="Buee M."/>
            <person name="Carver A."/>
            <person name="Chen C."/>
            <person name="Cichocki N."/>
            <person name="Clum A."/>
            <person name="Culley D."/>
            <person name="Crous P.W."/>
            <person name="Fauchery L."/>
            <person name="Girlanda M."/>
            <person name="Hayes R."/>
            <person name="Keri Z."/>
            <person name="Labutti K."/>
            <person name="Lipzen A."/>
            <person name="Lombard V."/>
            <person name="Magnuson J."/>
            <person name="Maillard F."/>
            <person name="Morin E."/>
            <person name="Murat C."/>
            <person name="Nolan M."/>
            <person name="Ohm R."/>
            <person name="Pangilinan J."/>
            <person name="Pereira M."/>
            <person name="Perotto S."/>
            <person name="Peter M."/>
            <person name="Riley R."/>
            <person name="Sitrit Y."/>
            <person name="Stielow B."/>
            <person name="Szollosi G."/>
            <person name="Zifcakova L."/>
            <person name="Stursova M."/>
            <person name="Spatafora J.W."/>
            <person name="Tedersoo L."/>
            <person name="Vaario L.-M."/>
            <person name="Yamada A."/>
            <person name="Yan M."/>
            <person name="Wang P."/>
            <person name="Xu J."/>
            <person name="Bruns T."/>
            <person name="Baldrian P."/>
            <person name="Vilgalys R."/>
            <person name="Henrissat B."/>
            <person name="Grigoriev I.V."/>
            <person name="Hibbett D."/>
            <person name="Nagy L.G."/>
            <person name="Martin F.M."/>
        </authorList>
    </citation>
    <scope>NUCLEOTIDE SEQUENCE</scope>
    <source>
        <strain evidence="1">P2</strain>
    </source>
</reference>
<dbReference type="EMBL" id="MU118008">
    <property type="protein sequence ID" value="KAF9648787.1"/>
    <property type="molecule type" value="Genomic_DNA"/>
</dbReference>
<evidence type="ECO:0000313" key="2">
    <source>
        <dbReference type="Proteomes" id="UP000886501"/>
    </source>
</evidence>